<gene>
    <name evidence="1" type="ORF">MAE02_33440</name>
</gene>
<name>A0A512BUK2_9HYPH</name>
<dbReference type="Proteomes" id="UP000321085">
    <property type="component" value="Unassembled WGS sequence"/>
</dbReference>
<sequence>MRQESKHTSATMFMLVLARLLLVVLGLFLFPLGAHAVWWAMRDDVAPSWRAADWSSARLLPQPSAAPQAIVAVYAARVGRWRGIFAHHTWVVVKEADARQYTRYDKVGWGSPVRTNGWVADGRWFGNAPQPIVLIEGEAAQRLIPQIQQAVTSYPYRSAGDYNAWPGPNSNTFVAHVMRQVPELGAALPPTAIGKDWQPFRDIVGLTPSRTGVQVSLGGYAGLTIGWVEGFEVDFLGLIAGLDVRRPAIKLPGWGRIGMNPVTW</sequence>
<organism evidence="1 2">
    <name type="scientific">Microvirga aerophila</name>
    <dbReference type="NCBI Taxonomy" id="670291"/>
    <lineage>
        <taxon>Bacteria</taxon>
        <taxon>Pseudomonadati</taxon>
        <taxon>Pseudomonadota</taxon>
        <taxon>Alphaproteobacteria</taxon>
        <taxon>Hyphomicrobiales</taxon>
        <taxon>Methylobacteriaceae</taxon>
        <taxon>Microvirga</taxon>
    </lineage>
</organism>
<dbReference type="RefSeq" id="WP_245439681.1">
    <property type="nucleotide sequence ID" value="NZ_BJYU01000045.1"/>
</dbReference>
<dbReference type="Pfam" id="PF12570">
    <property type="entry name" value="DUF3750"/>
    <property type="match status" value="1"/>
</dbReference>
<evidence type="ECO:0008006" key="3">
    <source>
        <dbReference type="Google" id="ProtNLM"/>
    </source>
</evidence>
<protein>
    <recommendedName>
        <fullName evidence="3">DUF3750 domain-containing protein</fullName>
    </recommendedName>
</protein>
<evidence type="ECO:0000313" key="2">
    <source>
        <dbReference type="Proteomes" id="UP000321085"/>
    </source>
</evidence>
<keyword evidence="2" id="KW-1185">Reference proteome</keyword>
<evidence type="ECO:0000313" key="1">
    <source>
        <dbReference type="EMBL" id="GEO15648.1"/>
    </source>
</evidence>
<dbReference type="AlphaFoldDB" id="A0A512BUK2"/>
<reference evidence="1 2" key="1">
    <citation type="submission" date="2019-07" db="EMBL/GenBank/DDBJ databases">
        <title>Whole genome shotgun sequence of Microvirga aerophila NBRC 106136.</title>
        <authorList>
            <person name="Hosoyama A."/>
            <person name="Uohara A."/>
            <person name="Ohji S."/>
            <person name="Ichikawa N."/>
        </authorList>
    </citation>
    <scope>NUCLEOTIDE SEQUENCE [LARGE SCALE GENOMIC DNA]</scope>
    <source>
        <strain evidence="1 2">NBRC 106136</strain>
    </source>
</reference>
<accession>A0A512BUK2</accession>
<proteinExistence type="predicted"/>
<comment type="caution">
    <text evidence="1">The sequence shown here is derived from an EMBL/GenBank/DDBJ whole genome shotgun (WGS) entry which is preliminary data.</text>
</comment>
<dbReference type="EMBL" id="BJYU01000045">
    <property type="protein sequence ID" value="GEO15648.1"/>
    <property type="molecule type" value="Genomic_DNA"/>
</dbReference>
<dbReference type="InterPro" id="IPR022224">
    <property type="entry name" value="DUF3750"/>
</dbReference>